<organism evidence="4 5">
    <name type="scientific">Amycolatopsis cynarae</name>
    <dbReference type="NCBI Taxonomy" id="2995223"/>
    <lineage>
        <taxon>Bacteria</taxon>
        <taxon>Bacillati</taxon>
        <taxon>Actinomycetota</taxon>
        <taxon>Actinomycetes</taxon>
        <taxon>Pseudonocardiales</taxon>
        <taxon>Pseudonocardiaceae</taxon>
        <taxon>Amycolatopsis</taxon>
    </lineage>
</organism>
<reference evidence="4" key="1">
    <citation type="submission" date="2022-11" db="EMBL/GenBank/DDBJ databases">
        <authorList>
            <person name="Mo P."/>
        </authorList>
    </citation>
    <scope>NUCLEOTIDE SEQUENCE</scope>
    <source>
        <strain evidence="4">HUAS 11-8</strain>
    </source>
</reference>
<dbReference type="CDD" id="cd04301">
    <property type="entry name" value="NAT_SF"/>
    <property type="match status" value="1"/>
</dbReference>
<dbReference type="InterPro" id="IPR050832">
    <property type="entry name" value="Bact_Acetyltransf"/>
</dbReference>
<evidence type="ECO:0000313" key="4">
    <source>
        <dbReference type="EMBL" id="WAL66636.1"/>
    </source>
</evidence>
<dbReference type="Pfam" id="PF00583">
    <property type="entry name" value="Acetyltransf_1"/>
    <property type="match status" value="1"/>
</dbReference>
<dbReference type="SUPFAM" id="SSF55729">
    <property type="entry name" value="Acyl-CoA N-acyltransferases (Nat)"/>
    <property type="match status" value="1"/>
</dbReference>
<dbReference type="PANTHER" id="PTHR43877">
    <property type="entry name" value="AMINOALKYLPHOSPHONATE N-ACETYLTRANSFERASE-RELATED-RELATED"/>
    <property type="match status" value="1"/>
</dbReference>
<keyword evidence="5" id="KW-1185">Reference proteome</keyword>
<dbReference type="RefSeq" id="WP_268756768.1">
    <property type="nucleotide sequence ID" value="NZ_CP113836.1"/>
</dbReference>
<evidence type="ECO:0000256" key="2">
    <source>
        <dbReference type="ARBA" id="ARBA00023315"/>
    </source>
</evidence>
<keyword evidence="2" id="KW-0012">Acyltransferase</keyword>
<evidence type="ECO:0000259" key="3">
    <source>
        <dbReference type="PROSITE" id="PS51186"/>
    </source>
</evidence>
<evidence type="ECO:0000313" key="5">
    <source>
        <dbReference type="Proteomes" id="UP001163203"/>
    </source>
</evidence>
<gene>
    <name evidence="4" type="ORF">ORV05_02125</name>
</gene>
<evidence type="ECO:0000256" key="1">
    <source>
        <dbReference type="ARBA" id="ARBA00022679"/>
    </source>
</evidence>
<name>A0ABY7B376_9PSEU</name>
<dbReference type="EMBL" id="CP113836">
    <property type="protein sequence ID" value="WAL66636.1"/>
    <property type="molecule type" value="Genomic_DNA"/>
</dbReference>
<dbReference type="InterPro" id="IPR016181">
    <property type="entry name" value="Acyl_CoA_acyltransferase"/>
</dbReference>
<sequence>MDDIAVRPAREDELGAVAELRWRWVLEDRNTPGTGQEEFVRRFVGWAQTHKSSHRCLVMVRGNVVIGMAWLAIVHRVPTPHALERASGDVQCVYVLPEHRDAGLGSRLIDAIVKVARELRLERLTVHSSTRAVSAYSRGGFAMSPRLLQVELGRTSGTGER</sequence>
<feature type="domain" description="N-acetyltransferase" evidence="3">
    <location>
        <begin position="4"/>
        <end position="161"/>
    </location>
</feature>
<dbReference type="InterPro" id="IPR000182">
    <property type="entry name" value="GNAT_dom"/>
</dbReference>
<dbReference type="PROSITE" id="PS51186">
    <property type="entry name" value="GNAT"/>
    <property type="match status" value="1"/>
</dbReference>
<accession>A0ABY7B376</accession>
<protein>
    <submittedName>
        <fullName evidence="4">GNAT family N-acetyltransferase</fullName>
    </submittedName>
</protein>
<keyword evidence="1" id="KW-0808">Transferase</keyword>
<dbReference type="Proteomes" id="UP001163203">
    <property type="component" value="Chromosome"/>
</dbReference>
<proteinExistence type="predicted"/>
<dbReference type="Gene3D" id="3.40.630.30">
    <property type="match status" value="1"/>
</dbReference>